<name>A0A1B6HXB1_9HEMI</name>
<feature type="domain" description="C2H2-type" evidence="2">
    <location>
        <begin position="278"/>
        <end position="301"/>
    </location>
</feature>
<feature type="region of interest" description="Disordered" evidence="1">
    <location>
        <begin position="37"/>
        <end position="147"/>
    </location>
</feature>
<feature type="compositionally biased region" description="Polar residues" evidence="1">
    <location>
        <begin position="208"/>
        <end position="218"/>
    </location>
</feature>
<dbReference type="InterPro" id="IPR013087">
    <property type="entry name" value="Znf_C2H2_type"/>
</dbReference>
<feature type="compositionally biased region" description="Basic and acidic residues" evidence="1">
    <location>
        <begin position="108"/>
        <end position="127"/>
    </location>
</feature>
<protein>
    <recommendedName>
        <fullName evidence="2">C2H2-type domain-containing protein</fullName>
    </recommendedName>
</protein>
<proteinExistence type="predicted"/>
<evidence type="ECO:0000256" key="1">
    <source>
        <dbReference type="SAM" id="MobiDB-lite"/>
    </source>
</evidence>
<feature type="compositionally biased region" description="Basic and acidic residues" evidence="1">
    <location>
        <begin position="77"/>
        <end position="91"/>
    </location>
</feature>
<feature type="compositionally biased region" description="Basic and acidic residues" evidence="1">
    <location>
        <begin position="137"/>
        <end position="147"/>
    </location>
</feature>
<dbReference type="EMBL" id="GECU01028388">
    <property type="protein sequence ID" value="JAS79318.1"/>
    <property type="molecule type" value="Transcribed_RNA"/>
</dbReference>
<feature type="region of interest" description="Disordered" evidence="1">
    <location>
        <begin position="162"/>
        <end position="227"/>
    </location>
</feature>
<feature type="domain" description="C2H2-type" evidence="2">
    <location>
        <begin position="249"/>
        <end position="270"/>
    </location>
</feature>
<evidence type="ECO:0000259" key="2">
    <source>
        <dbReference type="SMART" id="SM00355"/>
    </source>
</evidence>
<organism evidence="3">
    <name type="scientific">Homalodisca liturata</name>
    <dbReference type="NCBI Taxonomy" id="320908"/>
    <lineage>
        <taxon>Eukaryota</taxon>
        <taxon>Metazoa</taxon>
        <taxon>Ecdysozoa</taxon>
        <taxon>Arthropoda</taxon>
        <taxon>Hexapoda</taxon>
        <taxon>Insecta</taxon>
        <taxon>Pterygota</taxon>
        <taxon>Neoptera</taxon>
        <taxon>Paraneoptera</taxon>
        <taxon>Hemiptera</taxon>
        <taxon>Auchenorrhyncha</taxon>
        <taxon>Membracoidea</taxon>
        <taxon>Cicadellidae</taxon>
        <taxon>Cicadellinae</taxon>
        <taxon>Proconiini</taxon>
        <taxon>Homalodisca</taxon>
    </lineage>
</organism>
<dbReference type="Gene3D" id="3.30.160.60">
    <property type="entry name" value="Classic Zinc Finger"/>
    <property type="match status" value="1"/>
</dbReference>
<dbReference type="SMART" id="SM00355">
    <property type="entry name" value="ZnF_C2H2"/>
    <property type="match status" value="2"/>
</dbReference>
<reference evidence="3" key="1">
    <citation type="submission" date="2015-11" db="EMBL/GenBank/DDBJ databases">
        <title>De novo transcriptome assembly of four potential Pierce s Disease insect vectors from Arizona vineyards.</title>
        <authorList>
            <person name="Tassone E.E."/>
        </authorList>
    </citation>
    <scope>NUCLEOTIDE SEQUENCE</scope>
</reference>
<dbReference type="AlphaFoldDB" id="A0A1B6HXB1"/>
<gene>
    <name evidence="3" type="ORF">g.4367</name>
</gene>
<sequence>MSGPMLPGALVNEALMETQTEYQQSMSMYGQEWVSQPMYESSIDESVKDEHSTDGSSGDRSSDVHMMTESSQDENSGEERTKSGDSSDKDSNASSVEHMVIGSPVGEQKIDRVSDELPTSDDCRGIEVSDDSSWDMQSRDEHSADDRLTDDRFADVFDSEQVIAEQSSDDTSVDESVRGQESYVRVSDSEQVIAEQSSDDTSVDQSVRGQESYGSRQESSVRGREMSVRGRLRSHYGVSRRRVFLHTIRACGKCSRRFYGRDAFTRHMNHECITLPKLKCPYCPFKTNYTHIVRGHVLNSHADEDDCEEILSTLAGGYNSS</sequence>
<accession>A0A1B6HXB1</accession>
<evidence type="ECO:0000313" key="3">
    <source>
        <dbReference type="EMBL" id="JAS79318.1"/>
    </source>
</evidence>